<dbReference type="PANTHER" id="PTHR21646:SF14">
    <property type="entry name" value="FI05488P"/>
    <property type="match status" value="1"/>
</dbReference>
<feature type="compositionally biased region" description="Basic and acidic residues" evidence="3">
    <location>
        <begin position="130"/>
        <end position="140"/>
    </location>
</feature>
<keyword evidence="2" id="KW-0378">Hydrolase</keyword>
<evidence type="ECO:0000313" key="6">
    <source>
        <dbReference type="RefSeq" id="XP_006819196.1"/>
    </source>
</evidence>
<evidence type="ECO:0000256" key="1">
    <source>
        <dbReference type="ARBA" id="ARBA00000707"/>
    </source>
</evidence>
<keyword evidence="2" id="KW-0645">Protease</keyword>
<dbReference type="InterPro" id="IPR050185">
    <property type="entry name" value="Ub_carboxyl-term_hydrolase"/>
</dbReference>
<feature type="compositionally biased region" description="Polar residues" evidence="3">
    <location>
        <begin position="102"/>
        <end position="112"/>
    </location>
</feature>
<feature type="compositionally biased region" description="Basic residues" evidence="3">
    <location>
        <begin position="67"/>
        <end position="81"/>
    </location>
</feature>
<dbReference type="InterPro" id="IPR028889">
    <property type="entry name" value="USP"/>
</dbReference>
<keyword evidence="2" id="KW-0833">Ubl conjugation pathway</keyword>
<keyword evidence="5" id="KW-1185">Reference proteome</keyword>
<feature type="region of interest" description="Disordered" evidence="3">
    <location>
        <begin position="158"/>
        <end position="177"/>
    </location>
</feature>
<dbReference type="CDD" id="cd02674">
    <property type="entry name" value="Peptidase_C19R"/>
    <property type="match status" value="1"/>
</dbReference>
<protein>
    <recommendedName>
        <fullName evidence="2">Ubiquitin carboxyl-terminal hydrolase</fullName>
        <ecNumber evidence="2">3.4.19.12</ecNumber>
    </recommendedName>
</protein>
<feature type="domain" description="USP" evidence="4">
    <location>
        <begin position="185"/>
        <end position="800"/>
    </location>
</feature>
<dbReference type="Proteomes" id="UP000694865">
    <property type="component" value="Unplaced"/>
</dbReference>
<proteinExistence type="inferred from homology"/>
<feature type="region of interest" description="Disordered" evidence="3">
    <location>
        <begin position="1"/>
        <end position="34"/>
    </location>
</feature>
<evidence type="ECO:0000313" key="5">
    <source>
        <dbReference type="Proteomes" id="UP000694865"/>
    </source>
</evidence>
<evidence type="ECO:0000256" key="3">
    <source>
        <dbReference type="SAM" id="MobiDB-lite"/>
    </source>
</evidence>
<comment type="catalytic activity">
    <reaction evidence="1 2">
        <text>Thiol-dependent hydrolysis of ester, thioester, amide, peptide and isopeptide bonds formed by the C-terminal Gly of ubiquitin (a 76-residue protein attached to proteins as an intracellular targeting signal).</text>
        <dbReference type="EC" id="3.4.19.12"/>
    </reaction>
</comment>
<evidence type="ECO:0000256" key="2">
    <source>
        <dbReference type="RuleBase" id="RU366025"/>
    </source>
</evidence>
<feature type="region of interest" description="Disordered" evidence="3">
    <location>
        <begin position="52"/>
        <end position="81"/>
    </location>
</feature>
<gene>
    <name evidence="6" type="primary">LOC102803974</name>
</gene>
<dbReference type="InterPro" id="IPR018200">
    <property type="entry name" value="USP_CS"/>
</dbReference>
<dbReference type="SUPFAM" id="SSF54001">
    <property type="entry name" value="Cysteine proteinases"/>
    <property type="match status" value="1"/>
</dbReference>
<keyword evidence="2" id="KW-0788">Thiol protease</keyword>
<dbReference type="PROSITE" id="PS50235">
    <property type="entry name" value="USP_3"/>
    <property type="match status" value="1"/>
</dbReference>
<dbReference type="PROSITE" id="PS00973">
    <property type="entry name" value="USP_2"/>
    <property type="match status" value="1"/>
</dbReference>
<evidence type="ECO:0000259" key="4">
    <source>
        <dbReference type="PROSITE" id="PS50235"/>
    </source>
</evidence>
<dbReference type="Gene3D" id="3.90.70.10">
    <property type="entry name" value="Cysteine proteinases"/>
    <property type="match status" value="2"/>
</dbReference>
<feature type="compositionally biased region" description="Basic residues" evidence="3">
    <location>
        <begin position="114"/>
        <end position="124"/>
    </location>
</feature>
<feature type="region of interest" description="Disordered" evidence="3">
    <location>
        <begin position="102"/>
        <end position="153"/>
    </location>
</feature>
<dbReference type="CDD" id="cd17039">
    <property type="entry name" value="Ubl_ubiquitin_like"/>
    <property type="match status" value="1"/>
</dbReference>
<dbReference type="PROSITE" id="PS00972">
    <property type="entry name" value="USP_1"/>
    <property type="match status" value="1"/>
</dbReference>
<dbReference type="GeneID" id="102803974"/>
<reference evidence="6" key="1">
    <citation type="submission" date="2025-08" db="UniProtKB">
        <authorList>
            <consortium name="RefSeq"/>
        </authorList>
    </citation>
    <scope>IDENTIFICATION</scope>
    <source>
        <tissue evidence="6">Testes</tissue>
    </source>
</reference>
<sequence>MSVRQKLRSSSDGQIDVPDELRTRTSGCKVNQEDDYDVDDFKAATLPRHVRINREHSSTKVEVQGKEKRKARSRGPLKSMKKMMVKFVQTLMVGPTQRNQLSYPAHSAQQQHGPRPRPRPRPRPSSKSPNARERPPHDAVKSQNTGVTNDDHTHVVENGQTESQTSSTSQQSSPRINGRLLPGLCGVRNLGNTCFMNAVIQCLSNTDMMAEYFVMDSFQSDLRNKHIKRNSRKFGSKGEITEQFAILLKALWSSQYVPQLSRDFKAIVSKYGAQFKGSNQHDAQEFLMWLLDKIHEDLNCATKKKFKYRKSISSKSIEVLAAEAQANYMRYNNSFVYDLCQAQYRSTLTCPNCRRQRNTFEPYLCLSLPLPQKNHRLIKVVAVYGNQIPNMVQVGVSLEATDIVADLRQAIAKCCGIPVTQLVLTEVYIDGFQRSFRDDQPLTDIHDGDVIYAIETPHTPQVACVKQPTLGGPSNGPIDETVFLVLLNKDRAGVQGKRFGRPISFAASRNLNYMQLQKVVLKTMGVRQPDAALNKGPVFKLCVVNSEGSKSYISPDEGRPLCSELVERMMTISSDEGGPTHVKILLEWEVDIRDCLSDVILNDTILEGESVKKVKEALDEPINGSLADCFKLYTQEEQLSGDDAWHCPNCKKLQHGTMKKLGLWSLPDILIIHLKRFKQTTTRRTKLLNLIDFPISMIDMSPYLEKRNHSATPSTLNSLTSWSPWKRNRRRCSNPELENVYDLYAVCNHIGNNLGGGHYTAMCKNPINGDWYLFDDTKVTRITDTEIVTPSAYLLFYQRSNLYTCY</sequence>
<feature type="compositionally biased region" description="Basic and acidic residues" evidence="3">
    <location>
        <begin position="52"/>
        <end position="66"/>
    </location>
</feature>
<dbReference type="EC" id="3.4.19.12" evidence="2"/>
<accession>A0ABM0MGQ5</accession>
<organism evidence="5 6">
    <name type="scientific">Saccoglossus kowalevskii</name>
    <name type="common">Acorn worm</name>
    <dbReference type="NCBI Taxonomy" id="10224"/>
    <lineage>
        <taxon>Eukaryota</taxon>
        <taxon>Metazoa</taxon>
        <taxon>Hemichordata</taxon>
        <taxon>Enteropneusta</taxon>
        <taxon>Harrimaniidae</taxon>
        <taxon>Saccoglossus</taxon>
    </lineage>
</organism>
<dbReference type="InterPro" id="IPR001394">
    <property type="entry name" value="Peptidase_C19_UCH"/>
</dbReference>
<dbReference type="Pfam" id="PF00443">
    <property type="entry name" value="UCH"/>
    <property type="match status" value="1"/>
</dbReference>
<dbReference type="RefSeq" id="XP_006819196.1">
    <property type="nucleotide sequence ID" value="XM_006819133.1"/>
</dbReference>
<feature type="compositionally biased region" description="Low complexity" evidence="3">
    <location>
        <begin position="160"/>
        <end position="173"/>
    </location>
</feature>
<dbReference type="PANTHER" id="PTHR21646">
    <property type="entry name" value="UBIQUITIN CARBOXYL-TERMINAL HYDROLASE"/>
    <property type="match status" value="1"/>
</dbReference>
<comment type="similarity">
    <text evidence="2">Belongs to the peptidase C19 family.</text>
</comment>
<dbReference type="InterPro" id="IPR038765">
    <property type="entry name" value="Papain-like_cys_pep_sf"/>
</dbReference>
<name>A0ABM0MGQ5_SACKO</name>